<dbReference type="Pfam" id="PF13196">
    <property type="entry name" value="DUF4012"/>
    <property type="match status" value="1"/>
</dbReference>
<feature type="transmembrane region" description="Helical" evidence="2">
    <location>
        <begin position="59"/>
        <end position="83"/>
    </location>
</feature>
<sequence>MSRFAWLASLYTTDGGPDVTDPRWGDRWSSVVLPERPPQHPDSEARRSQARRKANRRRLVLWGVVGAAGLVVLVVVCAAWVGMNALTARDELQSSADDVVALRAQVQAGETERSEATVRDLQRHAAAARDATTGVQWSVVGALPWVGPNVRAVQTVADVVDDLATHALPALVDAADVIDPTTLAPVDGRIDLEPIADVAPQVVAADTAVTAAEDRLAAIDTSRLLGLVAAPVEELRSQVSGVAETTATASRAVQLLPAMLGADGPRTYLLLVQNNAEPRATGGIPGSVLLLTADDGRVTISDDRAGNGLGGLAEPPLTLTDGETALFGADFGETMLDATLTPDFPRTGELARAIWAQKVGGSVDGVMSVDPGALAAVLGATGPVTLADGRTLSAENAEDLLLHKVYLETDDSQAQDAFFSSAARTVFDALMAGVGGSAKLVDALAVAARDGRLNVWSADAREQQLITGTVLAGELVGHRGESPVVGVYLEDANADKMGYYLQPAITLKQTGCRPDGSQTMDVTLTLTSTAPADAADLPDWLTGRAAKIAPPGEIWTNVLVYSPTGGSIVSHTVSTGSPGLFSQFHDDLAVGARTVKLAPGQSFTLELEMVSGPGQRGVPVVRSTPTVLGPAPVVTGTRCGGSSTS</sequence>
<evidence type="ECO:0000313" key="4">
    <source>
        <dbReference type="Proteomes" id="UP000632740"/>
    </source>
</evidence>
<dbReference type="AlphaFoldDB" id="A0A919P653"/>
<keyword evidence="2" id="KW-0812">Transmembrane</keyword>
<dbReference type="InterPro" id="IPR025101">
    <property type="entry name" value="DUF4012"/>
</dbReference>
<organism evidence="3 4">
    <name type="scientific">Cellulomonas chitinilytica</name>
    <dbReference type="NCBI Taxonomy" id="398759"/>
    <lineage>
        <taxon>Bacteria</taxon>
        <taxon>Bacillati</taxon>
        <taxon>Actinomycetota</taxon>
        <taxon>Actinomycetes</taxon>
        <taxon>Micrococcales</taxon>
        <taxon>Cellulomonadaceae</taxon>
        <taxon>Cellulomonas</taxon>
    </lineage>
</organism>
<evidence type="ECO:0008006" key="5">
    <source>
        <dbReference type="Google" id="ProtNLM"/>
    </source>
</evidence>
<dbReference type="EMBL" id="BONK01000012">
    <property type="protein sequence ID" value="GIG22663.1"/>
    <property type="molecule type" value="Genomic_DNA"/>
</dbReference>
<reference evidence="3" key="1">
    <citation type="submission" date="2021-01" db="EMBL/GenBank/DDBJ databases">
        <title>Whole genome shotgun sequence of Cellulomonas chitinilytica NBRC 110799.</title>
        <authorList>
            <person name="Komaki H."/>
            <person name="Tamura T."/>
        </authorList>
    </citation>
    <scope>NUCLEOTIDE SEQUENCE</scope>
    <source>
        <strain evidence="3">NBRC 110799</strain>
    </source>
</reference>
<feature type="compositionally biased region" description="Basic and acidic residues" evidence="1">
    <location>
        <begin position="37"/>
        <end position="47"/>
    </location>
</feature>
<comment type="caution">
    <text evidence="3">The sequence shown here is derived from an EMBL/GenBank/DDBJ whole genome shotgun (WGS) entry which is preliminary data.</text>
</comment>
<feature type="region of interest" description="Disordered" evidence="1">
    <location>
        <begin position="30"/>
        <end position="50"/>
    </location>
</feature>
<proteinExistence type="predicted"/>
<protein>
    <recommendedName>
        <fullName evidence="5">DUF4012 domain-containing protein</fullName>
    </recommendedName>
</protein>
<keyword evidence="4" id="KW-1185">Reference proteome</keyword>
<dbReference type="Proteomes" id="UP000632740">
    <property type="component" value="Unassembled WGS sequence"/>
</dbReference>
<evidence type="ECO:0000256" key="2">
    <source>
        <dbReference type="SAM" id="Phobius"/>
    </source>
</evidence>
<evidence type="ECO:0000313" key="3">
    <source>
        <dbReference type="EMBL" id="GIG22663.1"/>
    </source>
</evidence>
<evidence type="ECO:0000256" key="1">
    <source>
        <dbReference type="SAM" id="MobiDB-lite"/>
    </source>
</evidence>
<name>A0A919P653_9CELL</name>
<keyword evidence="2" id="KW-0472">Membrane</keyword>
<accession>A0A919P653</accession>
<keyword evidence="2" id="KW-1133">Transmembrane helix</keyword>
<gene>
    <name evidence="3" type="ORF">Cch01nite_33870</name>
</gene>